<proteinExistence type="predicted"/>
<evidence type="ECO:0000313" key="1">
    <source>
        <dbReference type="EMBL" id="EEG55567.1"/>
    </source>
</evidence>
<comment type="caution">
    <text evidence="1">The sequence shown here is derived from an EMBL/GenBank/DDBJ whole genome shotgun (WGS) entry which is preliminary data.</text>
</comment>
<protein>
    <submittedName>
        <fullName evidence="1">Uncharacterized protein</fullName>
    </submittedName>
</protein>
<reference evidence="1 2" key="1">
    <citation type="submission" date="2009-01" db="EMBL/GenBank/DDBJ databases">
        <authorList>
            <person name="Fulton L."/>
            <person name="Clifton S."/>
            <person name="Fulton B."/>
            <person name="Xu J."/>
            <person name="Minx P."/>
            <person name="Pepin K.H."/>
            <person name="Johnson M."/>
            <person name="Bhonagiri V."/>
            <person name="Nash W.E."/>
            <person name="Mardis E.R."/>
            <person name="Wilson R.K."/>
        </authorList>
    </citation>
    <scope>NUCLEOTIDE SEQUENCE [LARGE SCALE GENOMIC DNA]</scope>
    <source>
        <strain evidence="1 2">DSM 15981</strain>
    </source>
</reference>
<evidence type="ECO:0000313" key="2">
    <source>
        <dbReference type="Proteomes" id="UP000004756"/>
    </source>
</evidence>
<dbReference type="HOGENOM" id="CLU_3192778_0_0_9"/>
<dbReference type="Proteomes" id="UP000004756">
    <property type="component" value="Unassembled WGS sequence"/>
</dbReference>
<sequence>MEKRKLIVISIDSMVTEDLEIIRQMPHMGKLLERSSIIRRNLTTYP</sequence>
<dbReference type="AlphaFoldDB" id="C0CZC0"/>
<feature type="non-terminal residue" evidence="1">
    <location>
        <position position="46"/>
    </location>
</feature>
<name>C0CZC0_9FIRM</name>
<accession>C0CZC0</accession>
<dbReference type="EMBL" id="ACCJ01000139">
    <property type="protein sequence ID" value="EEG55567.1"/>
    <property type="molecule type" value="Genomic_DNA"/>
</dbReference>
<keyword evidence="2" id="KW-1185">Reference proteome</keyword>
<organism evidence="1 2">
    <name type="scientific">[Clostridium] asparagiforme DSM 15981</name>
    <dbReference type="NCBI Taxonomy" id="518636"/>
    <lineage>
        <taxon>Bacteria</taxon>
        <taxon>Bacillati</taxon>
        <taxon>Bacillota</taxon>
        <taxon>Clostridia</taxon>
        <taxon>Lachnospirales</taxon>
        <taxon>Lachnospiraceae</taxon>
        <taxon>Enterocloster</taxon>
    </lineage>
</organism>
<gene>
    <name evidence="1" type="ORF">CLOSTASPAR_02347</name>
</gene>
<reference evidence="1 2" key="2">
    <citation type="submission" date="2009-02" db="EMBL/GenBank/DDBJ databases">
        <title>Draft genome sequence of Clostridium asparagiforme (DSM 15981).</title>
        <authorList>
            <person name="Sudarsanam P."/>
            <person name="Ley R."/>
            <person name="Guruge J."/>
            <person name="Turnbaugh P.J."/>
            <person name="Mahowald M."/>
            <person name="Liep D."/>
            <person name="Gordon J."/>
        </authorList>
    </citation>
    <scope>NUCLEOTIDE SEQUENCE [LARGE SCALE GENOMIC DNA]</scope>
    <source>
        <strain evidence="1 2">DSM 15981</strain>
    </source>
</reference>